<comment type="subcellular location">
    <subcellularLocation>
        <location evidence="1 9">Cell outer membrane</location>
        <topology evidence="1 9">Multi-pass membrane protein</topology>
    </subcellularLocation>
</comment>
<evidence type="ECO:0000256" key="4">
    <source>
        <dbReference type="ARBA" id="ARBA00022452"/>
    </source>
</evidence>
<dbReference type="Proteomes" id="UP000002224">
    <property type="component" value="Chromosome"/>
</dbReference>
<dbReference type="KEGG" id="hpd:KHP_0456"/>
<keyword evidence="6 10" id="KW-0798">TonB box</keyword>
<gene>
    <name evidence="13" type="primary">frpB</name>
    <name evidence="13" type="ordered locus">KHP_0456</name>
</gene>
<dbReference type="PANTHER" id="PTHR30069:SF41">
    <property type="entry name" value="HEME_HEMOPEXIN UTILIZATION PROTEIN C"/>
    <property type="match status" value="1"/>
</dbReference>
<evidence type="ECO:0000256" key="2">
    <source>
        <dbReference type="ARBA" id="ARBA00009810"/>
    </source>
</evidence>
<evidence type="ECO:0000256" key="6">
    <source>
        <dbReference type="ARBA" id="ARBA00023077"/>
    </source>
</evidence>
<keyword evidence="8 9" id="KW-0998">Cell outer membrane</keyword>
<evidence type="ECO:0000256" key="7">
    <source>
        <dbReference type="ARBA" id="ARBA00023136"/>
    </source>
</evidence>
<dbReference type="PANTHER" id="PTHR30069">
    <property type="entry name" value="TONB-DEPENDENT OUTER MEMBRANE RECEPTOR"/>
    <property type="match status" value="1"/>
</dbReference>
<dbReference type="Gene3D" id="2.170.130.10">
    <property type="entry name" value="TonB-dependent receptor, plug domain"/>
    <property type="match status" value="1"/>
</dbReference>
<evidence type="ECO:0000256" key="3">
    <source>
        <dbReference type="ARBA" id="ARBA00022448"/>
    </source>
</evidence>
<dbReference type="Pfam" id="PF07715">
    <property type="entry name" value="Plug"/>
    <property type="match status" value="1"/>
</dbReference>
<accession>A0AAI7ZVG1</accession>
<feature type="domain" description="TonB-dependent receptor-like beta-barrel" evidence="11">
    <location>
        <begin position="241"/>
        <end position="749"/>
    </location>
</feature>
<dbReference type="Gene3D" id="2.40.170.20">
    <property type="entry name" value="TonB-dependent receptor, beta-barrel domain"/>
    <property type="match status" value="1"/>
</dbReference>
<evidence type="ECO:0000256" key="1">
    <source>
        <dbReference type="ARBA" id="ARBA00004571"/>
    </source>
</evidence>
<sequence length="792" mass="88530">MIFLRSYPKLRYALCFPLLAGTCYSEERTLNKVTTQAKRIFTYNNEFKVTSKELDQRQSNEVKDLFRTNPDVNVGGGSVMGQKIYVRGIEDRLLRVTVDGAAQNGNIYHHQGNTVIDPGMLKSVEVTKGAANASAGPGAIAGVIKMETKGAADFIPRGKNYAASGAVSFYTNFGDRETFRSAYQSAHFDIIAYYTHQNIFYYRSGATATKNLFKPTQADKEPGTPSEQNNALVKMNGYLSDRDTLTFSWNMTRDNATRPLRSNAIGLAYPCEAPFSPDSDQGCPNVLDSFTRYMYHSVNTANNLSLQYKREAGNSFGDPRLDFTLYTSIRNAKFDPLFDPNGVYARFPTSQASAWEKENYPCVEGGYCTPSFSDVDKPSSQPRDLFLNNTGLNLKVAHVIDEATDSLFEYGFNYQNLSVFDARIPKSELYRPNQVYTDDKGQKQIACSLVDNNPNDPTLCQRGKANGNIYGGYVQANYSPHKIITFGAGVRWDAYTLYDKDWNHRYTQGFSPSAALVLSPIEPLSLKITYSQVTRGVMPGDGVYMRQNDLRYAKNIKPEVGSNAEFNIDYSGQYFSGRAAAFYQALDNFISQYAQSLIVTNLSQAIRIYGYEVGGTFKYKGVSLNVGISRTWPTTRGYLMADSYELAASTGNVFIIKLDYTIPKTGINLAWLSRFVTGLDYCGFDIYLPDYGTAEKPKTPTDLAKCGSQLGLVHMHKLGYGVSNFYINWSPKTKSRWKGLLLSAVFNNVFNKFYVDQTSPYVMSPDMPGTDAIKRAIAEPGFNARFEVAYKW</sequence>
<dbReference type="InterPro" id="IPR012910">
    <property type="entry name" value="Plug_dom"/>
</dbReference>
<reference evidence="14" key="1">
    <citation type="submission" date="2004-08" db="EMBL/GenBank/DDBJ databases">
        <title>Genome sequence of Helicobacter pylori strain 51.</title>
        <authorList>
            <person name="Kim S."/>
            <person name="Lee W.K."/>
            <person name="Choi S.H."/>
            <person name="Kang S."/>
            <person name="Park H.S."/>
            <person name="Kim Y.S."/>
            <person name="Lee S.G."/>
            <person name="Byun E.Y."/>
            <person name="Jeong J.E."/>
            <person name="Park Y.H."/>
            <person name="Lee E.J."/>
            <person name="Kim J.S."/>
            <person name="Ryu B.D."/>
            <person name="Lee Y.S."/>
            <person name="Hahn Y."/>
            <person name="Yeom Y.I."/>
            <person name="Park S.G."/>
            <person name="Youn H.S."/>
            <person name="Ko G.H."/>
            <person name="Choi M.B."/>
            <person name="Park C.H."/>
            <person name="Lim J.Y."/>
            <person name="Bae D.W."/>
            <person name="Song J.Y."/>
            <person name="Park J.U."/>
            <person name="Kang H.L."/>
            <person name="Baik S.C."/>
            <person name="Cho M.J."/>
            <person name="Yoo H.S."/>
            <person name="Rhee K.H."/>
        </authorList>
    </citation>
    <scope>NUCLEOTIDE SEQUENCE [LARGE SCALE GENOMIC DNA]</scope>
    <source>
        <strain evidence="14">51</strain>
    </source>
</reference>
<dbReference type="GO" id="GO:0015344">
    <property type="term" value="F:siderophore uptake transmembrane transporter activity"/>
    <property type="evidence" value="ECO:0007669"/>
    <property type="project" value="TreeGrafter"/>
</dbReference>
<evidence type="ECO:0000259" key="11">
    <source>
        <dbReference type="Pfam" id="PF00593"/>
    </source>
</evidence>
<dbReference type="GO" id="GO:0044718">
    <property type="term" value="P:siderophore transmembrane transport"/>
    <property type="evidence" value="ECO:0007669"/>
    <property type="project" value="TreeGrafter"/>
</dbReference>
<keyword evidence="3 9" id="KW-0813">Transport</keyword>
<comment type="similarity">
    <text evidence="2 9 10">Belongs to the TonB-dependent receptor family.</text>
</comment>
<dbReference type="GO" id="GO:0009279">
    <property type="term" value="C:cell outer membrane"/>
    <property type="evidence" value="ECO:0007669"/>
    <property type="project" value="UniProtKB-SubCell"/>
</dbReference>
<proteinExistence type="inferred from homology"/>
<keyword evidence="5 9" id="KW-0812">Transmembrane</keyword>
<dbReference type="InterPro" id="IPR036942">
    <property type="entry name" value="Beta-barrel_TonB_sf"/>
</dbReference>
<dbReference type="PROSITE" id="PS52016">
    <property type="entry name" value="TONB_DEPENDENT_REC_3"/>
    <property type="match status" value="1"/>
</dbReference>
<dbReference type="InterPro" id="IPR039426">
    <property type="entry name" value="TonB-dep_rcpt-like"/>
</dbReference>
<evidence type="ECO:0000259" key="12">
    <source>
        <dbReference type="Pfam" id="PF07715"/>
    </source>
</evidence>
<organism evidence="13 14">
    <name type="scientific">Helicobacter pylori (strain 51)</name>
    <dbReference type="NCBI Taxonomy" id="290847"/>
    <lineage>
        <taxon>Bacteria</taxon>
        <taxon>Pseudomonadati</taxon>
        <taxon>Campylobacterota</taxon>
        <taxon>Epsilonproteobacteria</taxon>
        <taxon>Campylobacterales</taxon>
        <taxon>Helicobacteraceae</taxon>
        <taxon>Helicobacter</taxon>
    </lineage>
</organism>
<dbReference type="SUPFAM" id="SSF56935">
    <property type="entry name" value="Porins"/>
    <property type="match status" value="1"/>
</dbReference>
<dbReference type="AlphaFoldDB" id="A0AAI7ZVG1"/>
<dbReference type="InterPro" id="IPR037066">
    <property type="entry name" value="Plug_dom_sf"/>
</dbReference>
<dbReference type="EMBL" id="CP000012">
    <property type="protein sequence ID" value="ACX97664.1"/>
    <property type="molecule type" value="Genomic_DNA"/>
</dbReference>
<evidence type="ECO:0000256" key="9">
    <source>
        <dbReference type="PROSITE-ProRule" id="PRU01360"/>
    </source>
</evidence>
<dbReference type="InterPro" id="IPR000531">
    <property type="entry name" value="Beta-barrel_TonB"/>
</dbReference>
<dbReference type="Pfam" id="PF00593">
    <property type="entry name" value="TonB_dep_Rec_b-barrel"/>
    <property type="match status" value="1"/>
</dbReference>
<evidence type="ECO:0000256" key="5">
    <source>
        <dbReference type="ARBA" id="ARBA00022692"/>
    </source>
</evidence>
<evidence type="ECO:0000256" key="10">
    <source>
        <dbReference type="RuleBase" id="RU003357"/>
    </source>
</evidence>
<protein>
    <submittedName>
        <fullName evidence="13">Iron-regulated outer membrane protein</fullName>
    </submittedName>
</protein>
<name>A0AAI7ZVG1_HELP1</name>
<evidence type="ECO:0000313" key="14">
    <source>
        <dbReference type="Proteomes" id="UP000002224"/>
    </source>
</evidence>
<evidence type="ECO:0000256" key="8">
    <source>
        <dbReference type="ARBA" id="ARBA00023237"/>
    </source>
</evidence>
<evidence type="ECO:0000313" key="13">
    <source>
        <dbReference type="EMBL" id="ACX97664.1"/>
    </source>
</evidence>
<keyword evidence="4 9" id="KW-1134">Transmembrane beta strand</keyword>
<feature type="domain" description="TonB-dependent receptor plug" evidence="12">
    <location>
        <begin position="49"/>
        <end position="143"/>
    </location>
</feature>
<keyword evidence="7 9" id="KW-0472">Membrane</keyword>